<evidence type="ECO:0000313" key="5">
    <source>
        <dbReference type="Proteomes" id="UP000752171"/>
    </source>
</evidence>
<evidence type="ECO:0000256" key="1">
    <source>
        <dbReference type="ARBA" id="ARBA00001968"/>
    </source>
</evidence>
<protein>
    <recommendedName>
        <fullName evidence="3">DDE Tnp4 domain-containing protein</fullName>
    </recommendedName>
</protein>
<evidence type="ECO:0000259" key="3">
    <source>
        <dbReference type="Pfam" id="PF13359"/>
    </source>
</evidence>
<reference evidence="4 5" key="1">
    <citation type="submission" date="2021-07" db="EMBL/GenBank/DDBJ databases">
        <authorList>
            <person name="Imarazene B."/>
            <person name="Zahm M."/>
            <person name="Klopp C."/>
            <person name="Cabau C."/>
            <person name="Beille S."/>
            <person name="Jouanno E."/>
            <person name="Castinel A."/>
            <person name="Lluch J."/>
            <person name="Gil L."/>
            <person name="Kuchtly C."/>
            <person name="Lopez Roques C."/>
            <person name="Donnadieu C."/>
            <person name="Parrinello H."/>
            <person name="Journot L."/>
            <person name="Du K."/>
            <person name="Schartl M."/>
            <person name="Retaux S."/>
            <person name="Guiguen Y."/>
        </authorList>
    </citation>
    <scope>NUCLEOTIDE SEQUENCE [LARGE SCALE GENOMIC DNA]</scope>
    <source>
        <strain evidence="4">Pach_M1</strain>
        <tissue evidence="4">Testis</tissue>
    </source>
</reference>
<gene>
    <name evidence="4" type="ORF">AMEX_G24960</name>
</gene>
<comment type="cofactor">
    <cofactor evidence="1">
        <name>a divalent metal cation</name>
        <dbReference type="ChEBI" id="CHEBI:60240"/>
    </cofactor>
</comment>
<dbReference type="Proteomes" id="UP000752171">
    <property type="component" value="Unassembled WGS sequence"/>
</dbReference>
<dbReference type="GO" id="GO:0046872">
    <property type="term" value="F:metal ion binding"/>
    <property type="evidence" value="ECO:0007669"/>
    <property type="project" value="UniProtKB-KW"/>
</dbReference>
<sequence length="149" mass="16197">GISTVANIVAEVSQAIWDSLVAEYMPVPTKEDWRTIAAVLHERWKFPNCLRSIDGKHVVIQAPKNSGSKYHNYKGTFPIGLLAVVDASYCFWVVDVGAHEKTSDGGTLSNSIFGQALRNGSLDLPEDSLLPGAQHLGPQPHVFVTDEAI</sequence>
<proteinExistence type="predicted"/>
<comment type="caution">
    <text evidence="4">The sequence shown here is derived from an EMBL/GenBank/DDBJ whole genome shotgun (WGS) entry which is preliminary data.</text>
</comment>
<dbReference type="EMBL" id="JAICCE010000022">
    <property type="protein sequence ID" value="KAG9261428.1"/>
    <property type="molecule type" value="Genomic_DNA"/>
</dbReference>
<dbReference type="Pfam" id="PF13359">
    <property type="entry name" value="DDE_Tnp_4"/>
    <property type="match status" value="1"/>
</dbReference>
<feature type="non-terminal residue" evidence="4">
    <location>
        <position position="149"/>
    </location>
</feature>
<feature type="domain" description="DDE Tnp4" evidence="3">
    <location>
        <begin position="53"/>
        <end position="122"/>
    </location>
</feature>
<accession>A0A8T2KQ53</accession>
<evidence type="ECO:0000313" key="4">
    <source>
        <dbReference type="EMBL" id="KAG9261428.1"/>
    </source>
</evidence>
<dbReference type="InterPro" id="IPR027806">
    <property type="entry name" value="HARBI1_dom"/>
</dbReference>
<keyword evidence="2" id="KW-0479">Metal-binding</keyword>
<evidence type="ECO:0000256" key="2">
    <source>
        <dbReference type="ARBA" id="ARBA00022723"/>
    </source>
</evidence>
<dbReference type="AlphaFoldDB" id="A0A8T2KQ53"/>
<name>A0A8T2KQ53_ASTMX</name>
<organism evidence="4 5">
    <name type="scientific">Astyanax mexicanus</name>
    <name type="common">Blind cave fish</name>
    <name type="synonym">Astyanax fasciatus mexicanus</name>
    <dbReference type="NCBI Taxonomy" id="7994"/>
    <lineage>
        <taxon>Eukaryota</taxon>
        <taxon>Metazoa</taxon>
        <taxon>Chordata</taxon>
        <taxon>Craniata</taxon>
        <taxon>Vertebrata</taxon>
        <taxon>Euteleostomi</taxon>
        <taxon>Actinopterygii</taxon>
        <taxon>Neopterygii</taxon>
        <taxon>Teleostei</taxon>
        <taxon>Ostariophysi</taxon>
        <taxon>Characiformes</taxon>
        <taxon>Characoidei</taxon>
        <taxon>Acestrorhamphidae</taxon>
        <taxon>Acestrorhamphinae</taxon>
        <taxon>Astyanax</taxon>
    </lineage>
</organism>